<gene>
    <name evidence="11" type="primary">mnmG</name>
    <name evidence="11" type="synonym">gidA</name>
    <name evidence="13" type="ORF">MYB_00020</name>
</gene>
<dbReference type="RefSeq" id="WP_022934817.1">
    <property type="nucleotide sequence ID" value="NZ_CP007154.1"/>
</dbReference>
<evidence type="ECO:0000256" key="3">
    <source>
        <dbReference type="ARBA" id="ARBA00007653"/>
    </source>
</evidence>
<keyword evidence="11" id="KW-0963">Cytoplasm</keyword>
<evidence type="ECO:0000256" key="10">
    <source>
        <dbReference type="ARBA" id="ARBA00031800"/>
    </source>
</evidence>
<dbReference type="PANTHER" id="PTHR11806">
    <property type="entry name" value="GLUCOSE INHIBITED DIVISION PROTEIN A"/>
    <property type="match status" value="1"/>
</dbReference>
<dbReference type="PATRIC" id="fig|743966.3.peg.4"/>
<dbReference type="InterPro" id="IPR047001">
    <property type="entry name" value="MnmG_C_subdom"/>
</dbReference>
<dbReference type="InterPro" id="IPR036188">
    <property type="entry name" value="FAD/NAD-bd_sf"/>
</dbReference>
<feature type="binding site" evidence="11">
    <location>
        <begin position="270"/>
        <end position="284"/>
    </location>
    <ligand>
        <name>NAD(+)</name>
        <dbReference type="ChEBI" id="CHEBI:57540"/>
    </ligand>
</feature>
<dbReference type="eggNOG" id="COG0445">
    <property type="taxonomic scope" value="Bacteria"/>
</dbReference>
<evidence type="ECO:0000256" key="6">
    <source>
        <dbReference type="ARBA" id="ARBA00022694"/>
    </source>
</evidence>
<dbReference type="SMART" id="SM01228">
    <property type="entry name" value="GIDA_assoc_3"/>
    <property type="match status" value="1"/>
</dbReference>
<dbReference type="PROSITE" id="PS01280">
    <property type="entry name" value="GIDA_1"/>
    <property type="match status" value="1"/>
</dbReference>
<dbReference type="InterPro" id="IPR040131">
    <property type="entry name" value="MnmG_N"/>
</dbReference>
<comment type="cofactor">
    <cofactor evidence="1 11">
        <name>FAD</name>
        <dbReference type="ChEBI" id="CHEBI:57692"/>
    </cofactor>
</comment>
<dbReference type="Pfam" id="PF01134">
    <property type="entry name" value="GIDA"/>
    <property type="match status" value="1"/>
</dbReference>
<dbReference type="Proteomes" id="UP000019229">
    <property type="component" value="Chromosome"/>
</dbReference>
<dbReference type="OrthoDB" id="9815560at2"/>
<accession>W5UT84</accession>
<dbReference type="GO" id="GO:0002098">
    <property type="term" value="P:tRNA wobble uridine modification"/>
    <property type="evidence" value="ECO:0007669"/>
    <property type="project" value="InterPro"/>
</dbReference>
<evidence type="ECO:0000256" key="8">
    <source>
        <dbReference type="ARBA" id="ARBA00023027"/>
    </source>
</evidence>
<dbReference type="FunFam" id="3.50.50.60:FF:000002">
    <property type="entry name" value="tRNA uridine 5-carboxymethylaminomethyl modification enzyme MnmG"/>
    <property type="match status" value="1"/>
</dbReference>
<dbReference type="InterPro" id="IPR026904">
    <property type="entry name" value="MnmG_C"/>
</dbReference>
<dbReference type="GO" id="GO:0030488">
    <property type="term" value="P:tRNA methylation"/>
    <property type="evidence" value="ECO:0007669"/>
    <property type="project" value="TreeGrafter"/>
</dbReference>
<keyword evidence="7 11" id="KW-0274">FAD</keyword>
<dbReference type="Gene3D" id="1.10.150.570">
    <property type="entry name" value="GidA associated domain, C-terminal subdomain"/>
    <property type="match status" value="1"/>
</dbReference>
<dbReference type="SMR" id="W5UT84"/>
<feature type="domain" description="tRNA uridine 5-carboxymethylaminomethyl modification enzyme C-terminal subdomain" evidence="12">
    <location>
        <begin position="528"/>
        <end position="599"/>
    </location>
</feature>
<dbReference type="AlphaFoldDB" id="W5UT84"/>
<sequence length="608" mass="68357">MNNKFDAVVVGAGHAGIEAAFAIAKKGFKVALVTINKYKMASLPCNPSIGGPAKGIITREIDALGGMQGKFADLTMIQVKMLNESKGPAVRSIRAQIDKEKYSKIVLEHVQNKTNIQIFEDLVLKLKIKNNKIEGVVTEKNGDIFSKVVVITTGTYMNSRILRGSEIKISGPENQKTSTDLSQHLKDLGFDIQRLKTGTPPRILTESIDFSEVEKEEIPLLDYVFSFDYQSTLNQQISCYLTYTTPETHKIINENLDKSSMYSGLIEGVGPRYCPSVEDKIVRFSNKERHQIFFEPETEKQDVMYINGLSTSMPEDVQDKMIKSIPGLRNAKVLHYGYAIEYDSINPLELKKSLETKKIQGLFLAGQINGTSGYEEAAAQGLIAGINASLLLENQPSIEILRSDGYIGVLIDDLITKGTKEPYRMLTSRAEYRLILRNDNADLRMSSYAFNSGMISKEKYEKILEKYRLIDEKIQKLATEFVSPKDFLSQKYEVENGISKLKLISRPDVDFKDVLGDFEYGYELTVACRLKGYIEKQNTTAEKMKKLEILKIPADINYKKVDNLSLEALDKLEKIQPTTIGQASRISGISPADIQMLLFYLKTNKNED</sequence>
<comment type="subcellular location">
    <subcellularLocation>
        <location evidence="11">Cytoplasm</location>
    </subcellularLocation>
</comment>
<organism evidence="13 14">
    <name type="scientific">Mesomycoplasma bovoculi M165/69</name>
    <dbReference type="NCBI Taxonomy" id="743966"/>
    <lineage>
        <taxon>Bacteria</taxon>
        <taxon>Bacillati</taxon>
        <taxon>Mycoplasmatota</taxon>
        <taxon>Mycoplasmoidales</taxon>
        <taxon>Metamycoplasmataceae</taxon>
        <taxon>Mesomycoplasma</taxon>
    </lineage>
</organism>
<keyword evidence="14" id="KW-1185">Reference proteome</keyword>
<evidence type="ECO:0000256" key="9">
    <source>
        <dbReference type="ARBA" id="ARBA00025948"/>
    </source>
</evidence>
<dbReference type="Pfam" id="PF13932">
    <property type="entry name" value="SAM_GIDA_C"/>
    <property type="match status" value="1"/>
</dbReference>
<dbReference type="STRING" id="743966.MYB_00020"/>
<evidence type="ECO:0000259" key="12">
    <source>
        <dbReference type="SMART" id="SM01228"/>
    </source>
</evidence>
<evidence type="ECO:0000256" key="7">
    <source>
        <dbReference type="ARBA" id="ARBA00022827"/>
    </source>
</evidence>
<dbReference type="PROSITE" id="PS01281">
    <property type="entry name" value="GIDA_2"/>
    <property type="match status" value="1"/>
</dbReference>
<dbReference type="HAMAP" id="MF_00129">
    <property type="entry name" value="MnmG_GidA"/>
    <property type="match status" value="1"/>
</dbReference>
<dbReference type="InterPro" id="IPR044920">
    <property type="entry name" value="MnmG_C_subdom_sf"/>
</dbReference>
<proteinExistence type="inferred from homology"/>
<evidence type="ECO:0000256" key="1">
    <source>
        <dbReference type="ARBA" id="ARBA00001974"/>
    </source>
</evidence>
<comment type="similarity">
    <text evidence="3 11">Belongs to the MnmG family.</text>
</comment>
<dbReference type="NCBIfam" id="TIGR00136">
    <property type="entry name" value="mnmG_gidA"/>
    <property type="match status" value="1"/>
</dbReference>
<evidence type="ECO:0000256" key="4">
    <source>
        <dbReference type="ARBA" id="ARBA00020461"/>
    </source>
</evidence>
<reference evidence="13 14" key="1">
    <citation type="journal article" date="2014" name="Genome Announc.">
        <title>Complete Genome Sequence of Mycoplasma bovoculi Strain M165/69T (ATCC 29104).</title>
        <authorList>
            <person name="Calcutt M.J."/>
            <person name="Foecking M.F."/>
        </authorList>
    </citation>
    <scope>NUCLEOTIDE SEQUENCE [LARGE SCALE GENOMIC DNA]</scope>
    <source>
        <strain evidence="13">M165/69</strain>
    </source>
</reference>
<dbReference type="InterPro" id="IPR020595">
    <property type="entry name" value="MnmG-rel_CS"/>
</dbReference>
<evidence type="ECO:0000313" key="13">
    <source>
        <dbReference type="EMBL" id="AHH45020.1"/>
    </source>
</evidence>
<dbReference type="Gene3D" id="3.50.50.60">
    <property type="entry name" value="FAD/NAD(P)-binding domain"/>
    <property type="match status" value="2"/>
</dbReference>
<protein>
    <recommendedName>
        <fullName evidence="4 11">tRNA uridine 5-carboxymethylaminomethyl modification enzyme MnmG</fullName>
    </recommendedName>
    <alternativeName>
        <fullName evidence="10 11">Glucose-inhibited division protein A</fullName>
    </alternativeName>
</protein>
<dbReference type="KEGG" id="mbc:MYB_00020"/>
<evidence type="ECO:0000256" key="5">
    <source>
        <dbReference type="ARBA" id="ARBA00022630"/>
    </source>
</evidence>
<feature type="binding site" evidence="11">
    <location>
        <position position="123"/>
    </location>
    <ligand>
        <name>FAD</name>
        <dbReference type="ChEBI" id="CHEBI:57692"/>
    </ligand>
</feature>
<keyword evidence="8 11" id="KW-0520">NAD</keyword>
<comment type="function">
    <text evidence="2 11">NAD-binding protein involved in the addition of a carboxymethylaminomethyl (cmnm) group at the wobble position (U34) of certain tRNAs, forming tRNA-cmnm(5)s(2)U34.</text>
</comment>
<comment type="subunit">
    <text evidence="9 11">Homodimer. Heterotetramer of two MnmE and two MnmG subunits.</text>
</comment>
<dbReference type="HOGENOM" id="CLU_007831_2_2_14"/>
<dbReference type="EMBL" id="CP007154">
    <property type="protein sequence ID" value="AHH45020.1"/>
    <property type="molecule type" value="Genomic_DNA"/>
</dbReference>
<keyword evidence="6 11" id="KW-0819">tRNA processing</keyword>
<evidence type="ECO:0000256" key="11">
    <source>
        <dbReference type="HAMAP-Rule" id="MF_00129"/>
    </source>
</evidence>
<dbReference type="GO" id="GO:0005829">
    <property type="term" value="C:cytosol"/>
    <property type="evidence" value="ECO:0007669"/>
    <property type="project" value="TreeGrafter"/>
</dbReference>
<dbReference type="FunFam" id="1.10.150.570:FF:000001">
    <property type="entry name" value="tRNA uridine 5-carboxymethylaminomethyl modification enzyme MnmG"/>
    <property type="match status" value="1"/>
</dbReference>
<feature type="binding site" evidence="11">
    <location>
        <begin position="11"/>
        <end position="16"/>
    </location>
    <ligand>
        <name>FAD</name>
        <dbReference type="ChEBI" id="CHEBI:57692"/>
    </ligand>
</feature>
<name>W5UT84_9BACT</name>
<keyword evidence="5 11" id="KW-0285">Flavoprotein</keyword>
<feature type="binding site" evidence="11">
    <location>
        <position position="178"/>
    </location>
    <ligand>
        <name>FAD</name>
        <dbReference type="ChEBI" id="CHEBI:57692"/>
    </ligand>
</feature>
<dbReference type="SUPFAM" id="SSF51905">
    <property type="entry name" value="FAD/NAD(P)-binding domain"/>
    <property type="match status" value="1"/>
</dbReference>
<dbReference type="InterPro" id="IPR004416">
    <property type="entry name" value="MnmG"/>
</dbReference>
<dbReference type="InterPro" id="IPR002218">
    <property type="entry name" value="MnmG-rel"/>
</dbReference>
<feature type="binding site" evidence="11">
    <location>
        <position position="367"/>
    </location>
    <ligand>
        <name>FAD</name>
        <dbReference type="ChEBI" id="CHEBI:57692"/>
    </ligand>
</feature>
<evidence type="ECO:0000313" key="14">
    <source>
        <dbReference type="Proteomes" id="UP000019229"/>
    </source>
</evidence>
<dbReference type="GO" id="GO:0050660">
    <property type="term" value="F:flavin adenine dinucleotide binding"/>
    <property type="evidence" value="ECO:0007669"/>
    <property type="project" value="UniProtKB-UniRule"/>
</dbReference>
<dbReference type="PANTHER" id="PTHR11806:SF0">
    <property type="entry name" value="PROTEIN MTO1 HOMOLOG, MITOCHONDRIAL"/>
    <property type="match status" value="1"/>
</dbReference>
<evidence type="ECO:0000256" key="2">
    <source>
        <dbReference type="ARBA" id="ARBA00003717"/>
    </source>
</evidence>